<dbReference type="EMBL" id="JAMQJY010000002">
    <property type="protein sequence ID" value="MCM2676942.1"/>
    <property type="molecule type" value="Genomic_DNA"/>
</dbReference>
<protein>
    <submittedName>
        <fullName evidence="2">Uncharacterized protein</fullName>
    </submittedName>
</protein>
<evidence type="ECO:0000256" key="1">
    <source>
        <dbReference type="SAM" id="Phobius"/>
    </source>
</evidence>
<gene>
    <name evidence="2" type="ORF">NDM98_16835</name>
</gene>
<sequence length="87" mass="10222">MKWKKKSLHYSRDGLLYGLSFFLLLEWLLPLPMMTDTGYISGFLVATVLFFLVSFLQIPLLISFLTRVVIILGGLYFLFQAWRRFPI</sequence>
<comment type="caution">
    <text evidence="2">The sequence shown here is derived from an EMBL/GenBank/DDBJ whole genome shotgun (WGS) entry which is preliminary data.</text>
</comment>
<keyword evidence="1" id="KW-0472">Membrane</keyword>
<keyword evidence="1" id="KW-1133">Transmembrane helix</keyword>
<keyword evidence="1" id="KW-0812">Transmembrane</keyword>
<dbReference type="RefSeq" id="WP_251610158.1">
    <property type="nucleotide sequence ID" value="NZ_JAMQJY010000002.1"/>
</dbReference>
<feature type="transmembrane region" description="Helical" evidence="1">
    <location>
        <begin position="64"/>
        <end position="82"/>
    </location>
</feature>
<name>A0ABT0XM94_9BACI</name>
<feature type="transmembrane region" description="Helical" evidence="1">
    <location>
        <begin position="14"/>
        <end position="33"/>
    </location>
</feature>
<evidence type="ECO:0000313" key="3">
    <source>
        <dbReference type="Proteomes" id="UP001203665"/>
    </source>
</evidence>
<feature type="transmembrane region" description="Helical" evidence="1">
    <location>
        <begin position="39"/>
        <end position="57"/>
    </location>
</feature>
<reference evidence="2" key="1">
    <citation type="submission" date="2022-06" db="EMBL/GenBank/DDBJ databases">
        <title>Alkalicoccobacillus porphyridii sp. nov., isolated from a marine red alga, Porphyridium purpureum and reclassification of Shouchella plakortidis and Shouchella gibsonii as Alkalicoccobacillus plakortidis comb. nov. and Alkalicoccobacillus gibsonii comb. nov.</title>
        <authorList>
            <person name="Kim K.H."/>
            <person name="Lee J.K."/>
            <person name="Han D.M."/>
            <person name="Baek J.H."/>
            <person name="Jeon C.O."/>
        </authorList>
    </citation>
    <scope>NUCLEOTIDE SEQUENCE</scope>
    <source>
        <strain evidence="2">DSM 19153</strain>
    </source>
</reference>
<organism evidence="2 3">
    <name type="scientific">Alkalicoccobacillus plakortidis</name>
    <dbReference type="NCBI Taxonomy" id="444060"/>
    <lineage>
        <taxon>Bacteria</taxon>
        <taxon>Bacillati</taxon>
        <taxon>Bacillota</taxon>
        <taxon>Bacilli</taxon>
        <taxon>Bacillales</taxon>
        <taxon>Bacillaceae</taxon>
        <taxon>Alkalicoccobacillus</taxon>
    </lineage>
</organism>
<accession>A0ABT0XM94</accession>
<evidence type="ECO:0000313" key="2">
    <source>
        <dbReference type="EMBL" id="MCM2676942.1"/>
    </source>
</evidence>
<keyword evidence="3" id="KW-1185">Reference proteome</keyword>
<proteinExistence type="predicted"/>
<dbReference type="Proteomes" id="UP001203665">
    <property type="component" value="Unassembled WGS sequence"/>
</dbReference>